<keyword evidence="3 5" id="KW-1133">Transmembrane helix</keyword>
<evidence type="ECO:0000256" key="1">
    <source>
        <dbReference type="ARBA" id="ARBA00004141"/>
    </source>
</evidence>
<keyword evidence="8" id="KW-1185">Reference proteome</keyword>
<dbReference type="InterPro" id="IPR010432">
    <property type="entry name" value="RDD"/>
</dbReference>
<evidence type="ECO:0000313" key="7">
    <source>
        <dbReference type="EMBL" id="MDQ0291475.1"/>
    </source>
</evidence>
<feature type="transmembrane region" description="Helical" evidence="5">
    <location>
        <begin position="29"/>
        <end position="56"/>
    </location>
</feature>
<dbReference type="AlphaFoldDB" id="A0AAE4AQF5"/>
<protein>
    <submittedName>
        <fullName evidence="7">RDD family membrane protein YckC</fullName>
    </submittedName>
</protein>
<feature type="domain" description="RDD" evidence="6">
    <location>
        <begin position="23"/>
        <end position="144"/>
    </location>
</feature>
<name>A0AAE4AQF5_9BACT</name>
<dbReference type="PANTHER" id="PTHR38480:SF1">
    <property type="entry name" value="SLR0254 PROTEIN"/>
    <property type="match status" value="1"/>
</dbReference>
<reference evidence="7" key="1">
    <citation type="submission" date="2023-07" db="EMBL/GenBank/DDBJ databases">
        <title>Genomic Encyclopedia of Type Strains, Phase IV (KMG-IV): sequencing the most valuable type-strain genomes for metagenomic binning, comparative biology and taxonomic classification.</title>
        <authorList>
            <person name="Goeker M."/>
        </authorList>
    </citation>
    <scope>NUCLEOTIDE SEQUENCE</scope>
    <source>
        <strain evidence="7">DSM 24202</strain>
    </source>
</reference>
<keyword evidence="4 5" id="KW-0472">Membrane</keyword>
<dbReference type="GO" id="GO:0016020">
    <property type="term" value="C:membrane"/>
    <property type="evidence" value="ECO:0007669"/>
    <property type="project" value="UniProtKB-SubCell"/>
</dbReference>
<dbReference type="RefSeq" id="WP_307264311.1">
    <property type="nucleotide sequence ID" value="NZ_JAUSVL010000001.1"/>
</dbReference>
<evidence type="ECO:0000259" key="6">
    <source>
        <dbReference type="Pfam" id="PF06271"/>
    </source>
</evidence>
<dbReference type="PANTHER" id="PTHR38480">
    <property type="entry name" value="SLR0254 PROTEIN"/>
    <property type="match status" value="1"/>
</dbReference>
<dbReference type="Proteomes" id="UP001238163">
    <property type="component" value="Unassembled WGS sequence"/>
</dbReference>
<dbReference type="EMBL" id="JAUSVL010000001">
    <property type="protein sequence ID" value="MDQ0291475.1"/>
    <property type="molecule type" value="Genomic_DNA"/>
</dbReference>
<evidence type="ECO:0000256" key="2">
    <source>
        <dbReference type="ARBA" id="ARBA00022692"/>
    </source>
</evidence>
<proteinExistence type="predicted"/>
<sequence length="262" mass="28709">MINEAQAVAIRSPEGLLFRLYPAGLYRRFLALVVDFFLLALLLSQLAMLLAVFAYVGLALRIVLGFVLPLVYHVACEWLWRGQTVGKWLMGIYVCDVDGGQLALSQVLVRNLFRAVDFLPGAYLVGMICAGVDSHGRRLGDLAARTLVVSQQTTWQPSNSSAIQVHRNALRDYPQLALRLRQRLPAELLVLCYQSLLRRDELSAEAQVRVFSALSAALQDIAPFPDELLATLPAEQIVRNAVALAVAERHLAASSSSGGAGR</sequence>
<keyword evidence="2 5" id="KW-0812">Transmembrane</keyword>
<comment type="subcellular location">
    <subcellularLocation>
        <location evidence="1">Membrane</location>
        <topology evidence="1">Multi-pass membrane protein</topology>
    </subcellularLocation>
</comment>
<gene>
    <name evidence="7" type="ORF">J3R75_003582</name>
</gene>
<organism evidence="7 8">
    <name type="scientific">Oligosphaera ethanolica</name>
    <dbReference type="NCBI Taxonomy" id="760260"/>
    <lineage>
        <taxon>Bacteria</taxon>
        <taxon>Pseudomonadati</taxon>
        <taxon>Lentisphaerota</taxon>
        <taxon>Oligosphaeria</taxon>
        <taxon>Oligosphaerales</taxon>
        <taxon>Oligosphaeraceae</taxon>
        <taxon>Oligosphaera</taxon>
    </lineage>
</organism>
<evidence type="ECO:0000256" key="3">
    <source>
        <dbReference type="ARBA" id="ARBA00022989"/>
    </source>
</evidence>
<accession>A0AAE4AQF5</accession>
<comment type="caution">
    <text evidence="7">The sequence shown here is derived from an EMBL/GenBank/DDBJ whole genome shotgun (WGS) entry which is preliminary data.</text>
</comment>
<dbReference type="Pfam" id="PF06271">
    <property type="entry name" value="RDD"/>
    <property type="match status" value="1"/>
</dbReference>
<evidence type="ECO:0000313" key="8">
    <source>
        <dbReference type="Proteomes" id="UP001238163"/>
    </source>
</evidence>
<evidence type="ECO:0000256" key="5">
    <source>
        <dbReference type="SAM" id="Phobius"/>
    </source>
</evidence>
<evidence type="ECO:0000256" key="4">
    <source>
        <dbReference type="ARBA" id="ARBA00023136"/>
    </source>
</evidence>